<dbReference type="EMBL" id="CAJVPG010000188">
    <property type="protein sequence ID" value="CAG8370315.1"/>
    <property type="molecule type" value="Genomic_DNA"/>
</dbReference>
<organism evidence="2 3">
    <name type="scientific">Penicillium salamii</name>
    <dbReference type="NCBI Taxonomy" id="1612424"/>
    <lineage>
        <taxon>Eukaryota</taxon>
        <taxon>Fungi</taxon>
        <taxon>Dikarya</taxon>
        <taxon>Ascomycota</taxon>
        <taxon>Pezizomycotina</taxon>
        <taxon>Eurotiomycetes</taxon>
        <taxon>Eurotiomycetidae</taxon>
        <taxon>Eurotiales</taxon>
        <taxon>Aspergillaceae</taxon>
        <taxon>Penicillium</taxon>
    </lineage>
</organism>
<proteinExistence type="predicted"/>
<evidence type="ECO:0000313" key="2">
    <source>
        <dbReference type="EMBL" id="CAG8370315.1"/>
    </source>
</evidence>
<dbReference type="Proteomes" id="UP001152649">
    <property type="component" value="Unassembled WGS sequence"/>
</dbReference>
<comment type="caution">
    <text evidence="2">The sequence shown here is derived from an EMBL/GenBank/DDBJ whole genome shotgun (WGS) entry which is preliminary data.</text>
</comment>
<dbReference type="OrthoDB" id="4327079at2759"/>
<dbReference type="AlphaFoldDB" id="A0A9W4J2Q0"/>
<evidence type="ECO:0000313" key="3">
    <source>
        <dbReference type="Proteomes" id="UP001152649"/>
    </source>
</evidence>
<feature type="region of interest" description="Disordered" evidence="1">
    <location>
        <begin position="1"/>
        <end position="26"/>
    </location>
</feature>
<sequence>MFNRRNCSRPWGVAPSPLPPPPLHGVRRSLQRRPQSQMASLSSQWVCGKLRRFPAYLKDF</sequence>
<name>A0A9W4J2Q0_9EURO</name>
<evidence type="ECO:0000256" key="1">
    <source>
        <dbReference type="SAM" id="MobiDB-lite"/>
    </source>
</evidence>
<accession>A0A9W4J2Q0</accession>
<protein>
    <submittedName>
        <fullName evidence="2">Uncharacterized protein</fullName>
    </submittedName>
</protein>
<keyword evidence="3" id="KW-1185">Reference proteome</keyword>
<gene>
    <name evidence="2" type="ORF">PSALAMII_LOCUS4681</name>
</gene>
<reference evidence="2" key="1">
    <citation type="submission" date="2021-07" db="EMBL/GenBank/DDBJ databases">
        <authorList>
            <person name="Branca A.L. A."/>
        </authorList>
    </citation>
    <scope>NUCLEOTIDE SEQUENCE</scope>
</reference>